<dbReference type="InterPro" id="IPR029058">
    <property type="entry name" value="AB_hydrolase_fold"/>
</dbReference>
<accession>A0A545TVZ1</accession>
<name>A0A545TVZ1_9GAMM</name>
<dbReference type="Gene3D" id="3.40.50.1820">
    <property type="entry name" value="alpha/beta hydrolase"/>
    <property type="match status" value="1"/>
</dbReference>
<reference evidence="1 2" key="1">
    <citation type="submission" date="2019-06" db="EMBL/GenBank/DDBJ databases">
        <title>Whole genome sequence for Cellvibrionaceae sp. R142.</title>
        <authorList>
            <person name="Wang G."/>
        </authorList>
    </citation>
    <scope>NUCLEOTIDE SEQUENCE [LARGE SCALE GENOMIC DNA]</scope>
    <source>
        <strain evidence="1 2">R142</strain>
    </source>
</reference>
<organism evidence="1 2">
    <name type="scientific">Exilibacterium tricleocarpae</name>
    <dbReference type="NCBI Taxonomy" id="2591008"/>
    <lineage>
        <taxon>Bacteria</taxon>
        <taxon>Pseudomonadati</taxon>
        <taxon>Pseudomonadota</taxon>
        <taxon>Gammaproteobacteria</taxon>
        <taxon>Cellvibrionales</taxon>
        <taxon>Cellvibrionaceae</taxon>
        <taxon>Exilibacterium</taxon>
    </lineage>
</organism>
<comment type="caution">
    <text evidence="1">The sequence shown here is derived from an EMBL/GenBank/DDBJ whole genome shotgun (WGS) entry which is preliminary data.</text>
</comment>
<dbReference type="OrthoDB" id="9779853at2"/>
<dbReference type="GO" id="GO:0016787">
    <property type="term" value="F:hydrolase activity"/>
    <property type="evidence" value="ECO:0007669"/>
    <property type="project" value="UniProtKB-KW"/>
</dbReference>
<dbReference type="EMBL" id="VHSG01000008">
    <property type="protein sequence ID" value="TQV81389.1"/>
    <property type="molecule type" value="Genomic_DNA"/>
</dbReference>
<proteinExistence type="predicted"/>
<gene>
    <name evidence="1" type="ORF">FKG94_09135</name>
</gene>
<protein>
    <submittedName>
        <fullName evidence="1">Alpha/beta hydrolase</fullName>
    </submittedName>
</protein>
<keyword evidence="1" id="KW-0378">Hydrolase</keyword>
<evidence type="ECO:0000313" key="1">
    <source>
        <dbReference type="EMBL" id="TQV81389.1"/>
    </source>
</evidence>
<evidence type="ECO:0000313" key="2">
    <source>
        <dbReference type="Proteomes" id="UP000319732"/>
    </source>
</evidence>
<keyword evidence="2" id="KW-1185">Reference proteome</keyword>
<dbReference type="AlphaFoldDB" id="A0A545TVZ1"/>
<dbReference type="Proteomes" id="UP000319732">
    <property type="component" value="Unassembled WGS sequence"/>
</dbReference>
<sequence>MEPLLSLFAQRGRAIAWDTPGYGQSDPLPAPGVGLAPYVEALHRFIGILKLDRPVIYGSATGAQIAIEYGKAYPRHTRGLLLENVAWFYDDEREAMMEPYFPDLTPRADGSHFAETWHMVNQLYRYFPWYDTSPETLVNSAAVPVDVLHKTALDYLRAGPDYDLAYRAAFINERPEQLQPLRVPTRILRWRDSLLKKYSDRLDAAELPVSIEMRFADSGLEARFDGLDTALGELLGGASCRHTGTNYRKN</sequence>
<dbReference type="SUPFAM" id="SSF53474">
    <property type="entry name" value="alpha/beta-Hydrolases"/>
    <property type="match status" value="1"/>
</dbReference>